<dbReference type="Proteomes" id="UP000198611">
    <property type="component" value="Unassembled WGS sequence"/>
</dbReference>
<dbReference type="RefSeq" id="WP_093428974.1">
    <property type="nucleotide sequence ID" value="NZ_FOMJ01000009.1"/>
</dbReference>
<gene>
    <name evidence="1" type="ORF">SAMN05660831_02361</name>
</gene>
<evidence type="ECO:0000313" key="2">
    <source>
        <dbReference type="Proteomes" id="UP000198611"/>
    </source>
</evidence>
<reference evidence="1 2" key="1">
    <citation type="submission" date="2016-10" db="EMBL/GenBank/DDBJ databases">
        <authorList>
            <person name="de Groot N.N."/>
        </authorList>
    </citation>
    <scope>NUCLEOTIDE SEQUENCE [LARGE SCALE GENOMIC DNA]</scope>
    <source>
        <strain evidence="1 2">HL3</strain>
    </source>
</reference>
<keyword evidence="2" id="KW-1185">Reference proteome</keyword>
<dbReference type="AlphaFoldDB" id="A0A1I1VLF7"/>
<sequence length="229" mass="24655">MATTAGLHYRAQWDDAFGARGWKLDGTEADPEVIAATPYPGEVIPTSVLIHDLLDHRLCGLTLSDYVDEAIALIQLARRTGSDPTPDYVRMVDDDLLNGLAGARTLRRLLPEDAAASSADEPSPREAVARLRDELGPGVVRTLLLAGFARAGWAGDEAARTAFRANTGRDPADRPALGRALQEVFVEADDHVQQRAWDSARGHFEIAPEGVALIIEAPESARFPATPVT</sequence>
<name>A0A1I1VLF7_9GAMM</name>
<dbReference type="STRING" id="1123397.SAMN05660831_02361"/>
<accession>A0A1I1VLF7</accession>
<protein>
    <submittedName>
        <fullName evidence="1">Uncharacterized protein</fullName>
    </submittedName>
</protein>
<dbReference type="OrthoDB" id="5298306at2"/>
<proteinExistence type="predicted"/>
<organism evidence="1 2">
    <name type="scientific">Thiohalospira halophila DSM 15071</name>
    <dbReference type="NCBI Taxonomy" id="1123397"/>
    <lineage>
        <taxon>Bacteria</taxon>
        <taxon>Pseudomonadati</taxon>
        <taxon>Pseudomonadota</taxon>
        <taxon>Gammaproteobacteria</taxon>
        <taxon>Thiohalospirales</taxon>
        <taxon>Thiohalospiraceae</taxon>
        <taxon>Thiohalospira</taxon>
    </lineage>
</organism>
<dbReference type="EMBL" id="FOMJ01000009">
    <property type="protein sequence ID" value="SFD81390.1"/>
    <property type="molecule type" value="Genomic_DNA"/>
</dbReference>
<evidence type="ECO:0000313" key="1">
    <source>
        <dbReference type="EMBL" id="SFD81390.1"/>
    </source>
</evidence>